<dbReference type="AlphaFoldDB" id="A0A650ERD1"/>
<feature type="domain" description="Bacterial sugar transferase" evidence="10">
    <location>
        <begin position="280"/>
        <end position="471"/>
    </location>
</feature>
<evidence type="ECO:0000313" key="11">
    <source>
        <dbReference type="EMBL" id="QGT51524.1"/>
    </source>
</evidence>
<keyword evidence="7 9" id="KW-1133">Transmembrane helix</keyword>
<dbReference type="GO" id="GO:0000271">
    <property type="term" value="P:polysaccharide biosynthetic process"/>
    <property type="evidence" value="ECO:0007669"/>
    <property type="project" value="InterPro"/>
</dbReference>
<dbReference type="GO" id="GO:0005886">
    <property type="term" value="C:plasma membrane"/>
    <property type="evidence" value="ECO:0007669"/>
    <property type="project" value="UniProtKB-SubCell"/>
</dbReference>
<sequence>MESTIEDFENYYNRKFRRTSSFWSGIVFMLVDAITLLLCIGIGFFIVNFIDHSFISFRSFVEYYIYIPVILAVFYAADLYPGIMSSPAEDVKRLCVCTFFGFFGIAMSIFVEDADDKVAIAVALVVAIPFATILLPGMREITRRFFGKFKFWGLPVVVYCSGNSGDEVIERFLKNPYLGYSPALIVNDGFFLKKDFSGIPIFSPSQDLVRAIKKRKIKVAVIAGYKSSADEIMKNFRYTVVVSDTQNMLMSGAPHLRDIAGIVGFSCTHNLTKKTHLAVKRMIDLAIILFTLPLVLPVSLIIALFVKITSPGPILYGHVRIGKNHKQIKCWKFRSMYKDADEKLESILKENPEMRRQWEKDRKIENDPRVTPFGKFIRKTSLDELPQLINIFLGQMSFVGPRPVTEGELVRYGENADYILSVTPGLSGMWQTSGRSDTAYEDRVVLDTYYIQNWSIWLDLWILIKTVWVVLGGKGAY</sequence>
<feature type="transmembrane region" description="Helical" evidence="9">
    <location>
        <begin position="117"/>
        <end position="138"/>
    </location>
</feature>
<feature type="transmembrane region" description="Helical" evidence="9">
    <location>
        <begin position="283"/>
        <end position="306"/>
    </location>
</feature>
<keyword evidence="5 11" id="KW-0808">Transferase</keyword>
<dbReference type="InterPro" id="IPR017475">
    <property type="entry name" value="EPS_sugar_tfrase"/>
</dbReference>
<evidence type="ECO:0000256" key="9">
    <source>
        <dbReference type="SAM" id="Phobius"/>
    </source>
</evidence>
<dbReference type="InterPro" id="IPR003362">
    <property type="entry name" value="Bact_transf"/>
</dbReference>
<evidence type="ECO:0000256" key="5">
    <source>
        <dbReference type="ARBA" id="ARBA00022679"/>
    </source>
</evidence>
<gene>
    <name evidence="11" type="ORF">Unknown280_2160</name>
</gene>
<keyword evidence="4" id="KW-1003">Cell membrane</keyword>
<dbReference type="Pfam" id="PF02397">
    <property type="entry name" value="Bac_transf"/>
    <property type="match status" value="1"/>
</dbReference>
<evidence type="ECO:0000259" key="10">
    <source>
        <dbReference type="Pfam" id="PF02397"/>
    </source>
</evidence>
<dbReference type="NCBIfam" id="TIGR03025">
    <property type="entry name" value="EPS_sugtrans"/>
    <property type="match status" value="1"/>
</dbReference>
<dbReference type="PANTHER" id="PTHR30576:SF4">
    <property type="entry name" value="UNDECAPRENYL-PHOSPHATE GALACTOSE PHOSPHOTRANSFERASE"/>
    <property type="match status" value="1"/>
</dbReference>
<proteinExistence type="inferred from homology"/>
<reference evidence="11" key="1">
    <citation type="journal article" date="2020" name="J. ISSAAS">
        <title>Lactobacilli and other gastrointestinal microbiota of Peromyscus leucopus, reservoir host for agents of Lyme disease and other zoonoses in North America.</title>
        <authorList>
            <person name="Milovic A."/>
            <person name="Bassam K."/>
            <person name="Shao H."/>
            <person name="Chatzistamou I."/>
            <person name="Tufts D.M."/>
            <person name="Diuk-Wasser M."/>
            <person name="Barbour A.G."/>
        </authorList>
    </citation>
    <scope>NUCLEOTIDE SEQUENCE</scope>
    <source>
        <strain evidence="11">LL50</strain>
    </source>
</reference>
<feature type="transmembrane region" description="Helical" evidence="9">
    <location>
        <begin position="21"/>
        <end position="47"/>
    </location>
</feature>
<keyword evidence="8 9" id="KW-0472">Membrane</keyword>
<name>A0A650ERD1_9SPIO</name>
<evidence type="ECO:0000256" key="8">
    <source>
        <dbReference type="ARBA" id="ARBA00023136"/>
    </source>
</evidence>
<comment type="subcellular location">
    <subcellularLocation>
        <location evidence="2">Cell membrane</location>
    </subcellularLocation>
    <subcellularLocation>
        <location evidence="1">Membrane</location>
        <topology evidence="1">Multi-pass membrane protein</topology>
    </subcellularLocation>
</comment>
<comment type="similarity">
    <text evidence="3">Belongs to the bacterial sugar transferase family.</text>
</comment>
<accession>A0A650ERD1</accession>
<protein>
    <submittedName>
        <fullName evidence="11">Undecaprenyl-phosphate galactose phosphotransferase WbaP</fullName>
    </submittedName>
</protein>
<dbReference type="PANTHER" id="PTHR30576">
    <property type="entry name" value="COLANIC BIOSYNTHESIS UDP-GLUCOSE LIPID CARRIER TRANSFERASE"/>
    <property type="match status" value="1"/>
</dbReference>
<feature type="transmembrane region" description="Helical" evidence="9">
    <location>
        <begin position="94"/>
        <end position="111"/>
    </location>
</feature>
<dbReference type="NCBIfam" id="TIGR03022">
    <property type="entry name" value="WbaP_sugtrans"/>
    <property type="match status" value="1"/>
</dbReference>
<dbReference type="EMBL" id="MN577574">
    <property type="protein sequence ID" value="QGT51524.1"/>
    <property type="molecule type" value="Genomic_DNA"/>
</dbReference>
<dbReference type="GO" id="GO:0016780">
    <property type="term" value="F:phosphotransferase activity, for other substituted phosphate groups"/>
    <property type="evidence" value="ECO:0007669"/>
    <property type="project" value="TreeGrafter"/>
</dbReference>
<dbReference type="Gene3D" id="3.40.50.720">
    <property type="entry name" value="NAD(P)-binding Rossmann-like Domain"/>
    <property type="match status" value="1"/>
</dbReference>
<evidence type="ECO:0000256" key="6">
    <source>
        <dbReference type="ARBA" id="ARBA00022692"/>
    </source>
</evidence>
<keyword evidence="6 9" id="KW-0812">Transmembrane</keyword>
<dbReference type="InterPro" id="IPR017472">
    <property type="entry name" value="Undecaprenyl-P_galact_Ptfrase"/>
</dbReference>
<evidence type="ECO:0000256" key="1">
    <source>
        <dbReference type="ARBA" id="ARBA00004141"/>
    </source>
</evidence>
<evidence type="ECO:0000256" key="3">
    <source>
        <dbReference type="ARBA" id="ARBA00006464"/>
    </source>
</evidence>
<evidence type="ECO:0000256" key="4">
    <source>
        <dbReference type="ARBA" id="ARBA00022475"/>
    </source>
</evidence>
<feature type="transmembrane region" description="Helical" evidence="9">
    <location>
        <begin position="63"/>
        <end position="82"/>
    </location>
</feature>
<evidence type="ECO:0000256" key="2">
    <source>
        <dbReference type="ARBA" id="ARBA00004236"/>
    </source>
</evidence>
<evidence type="ECO:0000256" key="7">
    <source>
        <dbReference type="ARBA" id="ARBA00022989"/>
    </source>
</evidence>
<organism evidence="11">
    <name type="scientific">uncultured Spirochaetaceae bacterium</name>
    <dbReference type="NCBI Taxonomy" id="201186"/>
    <lineage>
        <taxon>Bacteria</taxon>
        <taxon>Pseudomonadati</taxon>
        <taxon>Spirochaetota</taxon>
        <taxon>Spirochaetia</taxon>
        <taxon>Spirochaetales</taxon>
        <taxon>Spirochaetaceae</taxon>
        <taxon>environmental samples</taxon>
    </lineage>
</organism>